<accession>A0A6P5YJJ8</accession>
<proteinExistence type="inferred from homology"/>
<evidence type="ECO:0000256" key="1">
    <source>
        <dbReference type="ARBA" id="ARBA00010414"/>
    </source>
</evidence>
<evidence type="ECO:0000256" key="2">
    <source>
        <dbReference type="ARBA" id="ARBA00023157"/>
    </source>
</evidence>
<dbReference type="Gene3D" id="2.80.10.50">
    <property type="match status" value="2"/>
</dbReference>
<keyword evidence="4" id="KW-0800">Toxin</keyword>
<dbReference type="GO" id="GO:0030598">
    <property type="term" value="F:rRNA N-glycosylase activity"/>
    <property type="evidence" value="ECO:0007669"/>
    <property type="project" value="UniProtKB-EC"/>
</dbReference>
<reference evidence="7" key="1">
    <citation type="submission" date="2025-08" db="UniProtKB">
        <authorList>
            <consortium name="RefSeq"/>
        </authorList>
    </citation>
    <scope>IDENTIFICATION</scope>
    <source>
        <tissue evidence="7">Fruit stalk</tissue>
    </source>
</reference>
<comment type="subunit">
    <text evidence="4">Might form dimers or tetramers of disulfide-linked A and B chains.</text>
</comment>
<dbReference type="GO" id="GO:0017148">
    <property type="term" value="P:negative regulation of translation"/>
    <property type="evidence" value="ECO:0007669"/>
    <property type="project" value="UniProtKB-KW"/>
</dbReference>
<dbReference type="SUPFAM" id="SSF50370">
    <property type="entry name" value="Ricin B-like lectins"/>
    <property type="match status" value="2"/>
</dbReference>
<organism evidence="6 7">
    <name type="scientific">Durio zibethinus</name>
    <name type="common">Durian</name>
    <dbReference type="NCBI Taxonomy" id="66656"/>
    <lineage>
        <taxon>Eukaryota</taxon>
        <taxon>Viridiplantae</taxon>
        <taxon>Streptophyta</taxon>
        <taxon>Embryophyta</taxon>
        <taxon>Tracheophyta</taxon>
        <taxon>Spermatophyta</taxon>
        <taxon>Magnoliopsida</taxon>
        <taxon>eudicotyledons</taxon>
        <taxon>Gunneridae</taxon>
        <taxon>Pentapetalae</taxon>
        <taxon>rosids</taxon>
        <taxon>malvids</taxon>
        <taxon>Malvales</taxon>
        <taxon>Malvaceae</taxon>
        <taxon>Helicteroideae</taxon>
        <taxon>Durio</taxon>
    </lineage>
</organism>
<protein>
    <recommendedName>
        <fullName evidence="4">Ribosome-inactivating protein</fullName>
    </recommendedName>
    <component>
        <recommendedName>
            <fullName evidence="4">Ribosome-inactivating protein chain A</fullName>
        </recommendedName>
        <alternativeName>
            <fullName evidence="4">rRNA N-glycosidase</fullName>
            <ecNumber evidence="4">3.2.2.22</ecNumber>
        </alternativeName>
    </component>
    <component>
        <recommendedName>
            <fullName evidence="4">Ribosome-inactivating protein chain B</fullName>
        </recommendedName>
    </component>
</protein>
<evidence type="ECO:0000259" key="5">
    <source>
        <dbReference type="SMART" id="SM00458"/>
    </source>
</evidence>
<keyword evidence="6" id="KW-1185">Reference proteome</keyword>
<dbReference type="EC" id="3.2.2.22" evidence="4"/>
<keyword evidence="4" id="KW-0611">Plant defense</keyword>
<dbReference type="GO" id="GO:0090729">
    <property type="term" value="F:toxin activity"/>
    <property type="evidence" value="ECO:0007669"/>
    <property type="project" value="UniProtKB-KW"/>
</dbReference>
<dbReference type="KEGG" id="dzi:111292539"/>
<dbReference type="InterPro" id="IPR035992">
    <property type="entry name" value="Ricin_B-like_lectins"/>
</dbReference>
<feature type="domain" description="Ricin B lectin" evidence="5">
    <location>
        <begin position="451"/>
        <end position="573"/>
    </location>
</feature>
<dbReference type="CDD" id="cd23443">
    <property type="entry name" value="beta-trefoil_Ricin_RIPs_II_rpt1"/>
    <property type="match status" value="1"/>
</dbReference>
<dbReference type="InterPro" id="IPR000772">
    <property type="entry name" value="Ricin_B_lectin"/>
</dbReference>
<evidence type="ECO:0000256" key="3">
    <source>
        <dbReference type="ARBA" id="ARBA00023180"/>
    </source>
</evidence>
<keyword evidence="2" id="KW-1015">Disulfide bond</keyword>
<keyword evidence="4" id="KW-0378">Hydrolase</keyword>
<dbReference type="Pfam" id="PF00652">
    <property type="entry name" value="Ricin_B_lectin"/>
    <property type="match status" value="2"/>
</dbReference>
<feature type="domain" description="Ricin B lectin" evidence="5">
    <location>
        <begin position="320"/>
        <end position="447"/>
    </location>
</feature>
<dbReference type="GeneID" id="111292539"/>
<gene>
    <name evidence="7" type="primary">LOC111292539</name>
</gene>
<comment type="similarity">
    <text evidence="4">Belongs to the ribosome-inactivating protein family.</text>
</comment>
<comment type="function">
    <text evidence="4">The A chain is responsible for inhibiting protein synthesis through the catalytic inactivation of 60S ribosomal subunits by removing adenine from position 4,324 of 28S rRNA. The B chain binds to cell receptors and probably facilitates the entry into the cell of the A chain; B chains are also responsible for cell agglutination (lectin activity).</text>
</comment>
<dbReference type="RefSeq" id="XP_022740703.1">
    <property type="nucleotide sequence ID" value="XM_022884968.1"/>
</dbReference>
<comment type="catalytic activity">
    <reaction evidence="4">
        <text>Endohydrolysis of the N-glycosidic bond at one specific adenosine on the 28S rRNA.</text>
        <dbReference type="EC" id="3.2.2.22"/>
    </reaction>
</comment>
<dbReference type="InterPro" id="IPR036041">
    <property type="entry name" value="Ribosome-inact_prot_sf"/>
</dbReference>
<sequence length="633" mass="70352">MVEPRCYIAAAEKENKLTINTVRFTTKGATRNSYLMFMKDLYNALTDRADRSGDIPVLPPRSTQPTDPQQYLYVELSNGYQTVTLALNVSDVYILGYRAGGSGSSYFFSDVPTDARNALFPNTQRESLPYTGRYGALEAAAGVGDRREIPLGIDELRQHIENMNYLQPSSSRGPIARALIVCIQMISEAVRLRNIQQEILAVAEPRADGTYGVFYPDGLVMEYETSWEDISSAIQSATDGIFTTAVRLVYNGQELVLSTLSQVLFIIAIMPLRCRNTGANLHLLRMPTSISSYRFSSLFPMAMRSIGLEDEGDTCERALAPTSHITGQNGLCVDVYEGSYHNGNKIILWQCGQNQANQLWTLRTDDNTIRSGGKCLTTYGYSSGNYVMIHDCDTAVSDATKWKIWSDGSVRNPRSGLVLTGSKDSSGMINLVVDNNFYGSRQAWHASNNTKPSVTTIIGYNGLCLLASGSRVWLEKCVSNDAEQQWAIYPDGTIRPQKNRDGCLKYANAGGDLVTVATCDGWIEERWRFQSDGTILHVVTEQVMDVKDTSATLPEITVNDYNDQRPSQIWFQEILEKASIQLLKYLVHDNSLHAAGNCYSLVLKRIVILSCLFGYQLGAQYEFSAMESMESLC</sequence>
<comment type="similarity">
    <text evidence="1">In the N-terminal section; belongs to the ribosome-inactivating protein family. Type 2 RIP subfamily.</text>
</comment>
<dbReference type="InterPro" id="IPR016139">
    <property type="entry name" value="Ribosome_inactivat_prot_sub2"/>
</dbReference>
<evidence type="ECO:0000313" key="6">
    <source>
        <dbReference type="Proteomes" id="UP000515121"/>
    </source>
</evidence>
<dbReference type="InterPro" id="IPR017989">
    <property type="entry name" value="Ribosome_inactivat_1/2"/>
</dbReference>
<dbReference type="InterPro" id="IPR001574">
    <property type="entry name" value="Ribosome_inactivat_prot"/>
</dbReference>
<dbReference type="Gene3D" id="4.10.470.10">
    <property type="entry name" value="Ricin (A Subunit), domain 2"/>
    <property type="match status" value="1"/>
</dbReference>
<dbReference type="PANTHER" id="PTHR33453">
    <property type="match status" value="1"/>
</dbReference>
<dbReference type="CDD" id="cd23444">
    <property type="entry name" value="beta-trefoil_Ricin_RIPs_II_rpt2"/>
    <property type="match status" value="1"/>
</dbReference>
<dbReference type="Pfam" id="PF00161">
    <property type="entry name" value="RIP"/>
    <property type="match status" value="1"/>
</dbReference>
<dbReference type="SMART" id="SM00458">
    <property type="entry name" value="RICIN"/>
    <property type="match status" value="2"/>
</dbReference>
<dbReference type="GO" id="GO:0006952">
    <property type="term" value="P:defense response"/>
    <property type="evidence" value="ECO:0007669"/>
    <property type="project" value="UniProtKB-KW"/>
</dbReference>
<dbReference type="Gene3D" id="3.40.420.10">
    <property type="entry name" value="Ricin (A subunit), domain 1"/>
    <property type="match status" value="1"/>
</dbReference>
<dbReference type="OrthoDB" id="1642280at2759"/>
<dbReference type="PROSITE" id="PS50231">
    <property type="entry name" value="RICIN_B_LECTIN"/>
    <property type="match status" value="2"/>
</dbReference>
<keyword evidence="3" id="KW-0325">Glycoprotein</keyword>
<evidence type="ECO:0000313" key="7">
    <source>
        <dbReference type="RefSeq" id="XP_022740703.1"/>
    </source>
</evidence>
<dbReference type="PANTHER" id="PTHR33453:SF34">
    <property type="entry name" value="RIBOSOME-INACTIVATING PROTEIN"/>
    <property type="match status" value="1"/>
</dbReference>
<name>A0A6P5YJJ8_DURZI</name>
<dbReference type="AlphaFoldDB" id="A0A6P5YJJ8"/>
<evidence type="ECO:0000256" key="4">
    <source>
        <dbReference type="RuleBase" id="RU004915"/>
    </source>
</evidence>
<dbReference type="InterPro" id="IPR016138">
    <property type="entry name" value="Ribosome_inactivat_prot_sub1"/>
</dbReference>
<keyword evidence="4" id="KW-0652">Protein synthesis inhibitor</keyword>
<dbReference type="SUPFAM" id="SSF56371">
    <property type="entry name" value="Ribosome inactivating proteins (RIP)"/>
    <property type="match status" value="1"/>
</dbReference>
<dbReference type="PRINTS" id="PR00396">
    <property type="entry name" value="SHIGARICIN"/>
</dbReference>
<dbReference type="Proteomes" id="UP000515121">
    <property type="component" value="Unplaced"/>
</dbReference>